<comment type="caution">
    <text evidence="1">The sequence shown here is derived from an EMBL/GenBank/DDBJ whole genome shotgun (WGS) entry which is preliminary data.</text>
</comment>
<dbReference type="RefSeq" id="WP_311163110.1">
    <property type="nucleotide sequence ID" value="NZ_JAVQLW010000007.1"/>
</dbReference>
<dbReference type="InterPro" id="IPR035198">
    <property type="entry name" value="SU10_MCP"/>
</dbReference>
<accession>A0ABU2I155</accession>
<organism evidence="1 2">
    <name type="scientific">Paracoccus aurantius</name>
    <dbReference type="NCBI Taxonomy" id="3073814"/>
    <lineage>
        <taxon>Bacteria</taxon>
        <taxon>Pseudomonadati</taxon>
        <taxon>Pseudomonadota</taxon>
        <taxon>Alphaproteobacteria</taxon>
        <taxon>Rhodobacterales</taxon>
        <taxon>Paracoccaceae</taxon>
        <taxon>Paracoccus</taxon>
    </lineage>
</organism>
<dbReference type="EMBL" id="JAVQLW010000007">
    <property type="protein sequence ID" value="MDS9470284.1"/>
    <property type="molecule type" value="Genomic_DNA"/>
</dbReference>
<gene>
    <name evidence="1" type="ORF">RGQ15_22315</name>
</gene>
<proteinExistence type="predicted"/>
<name>A0ABU2I155_9RHOB</name>
<dbReference type="Proteomes" id="UP001269144">
    <property type="component" value="Unassembled WGS sequence"/>
</dbReference>
<reference evidence="2" key="1">
    <citation type="submission" date="2023-07" db="EMBL/GenBank/DDBJ databases">
        <title>Paracoccus sp. MBLB3053 whole genome sequence.</title>
        <authorList>
            <person name="Hwang C.Y."/>
            <person name="Cho E.-S."/>
            <person name="Seo M.-J."/>
        </authorList>
    </citation>
    <scope>NUCLEOTIDE SEQUENCE [LARGE SCALE GENOMIC DNA]</scope>
    <source>
        <strain evidence="2">MBLB3053</strain>
    </source>
</reference>
<protein>
    <submittedName>
        <fullName evidence="1">DUF5309 family protein</fullName>
    </submittedName>
</protein>
<dbReference type="Pfam" id="PF17236">
    <property type="entry name" value="SU10_MCP"/>
    <property type="match status" value="1"/>
</dbReference>
<evidence type="ECO:0000313" key="2">
    <source>
        <dbReference type="Proteomes" id="UP001269144"/>
    </source>
</evidence>
<evidence type="ECO:0000313" key="1">
    <source>
        <dbReference type="EMBL" id="MDS9470284.1"/>
    </source>
</evidence>
<sequence length="348" mass="37569">MAKPADYWQSADLKAIEENGLIREDVMEKIWDISKIPLPFTDIVGTDTCTNSYTEWTTDKLDEPQLGGWVVDGADSDQNDAKGGKRLGNHCGILTKEVQVSARARASDTIGRGDELSYQVMMRQRELRRNVEANALGIQGSQSDDGDTQPGIPAGLAAMMTPFDTGSGYDQPGFSGGGWGDVTPGAAPVGLTEMMVRDAAQEAWEGGADPGYLMSVPGLIRKLSEYMFTSSSRIATLTRDTRGITGGAEALGTVNTFITDFGVTMDFIPNRIQRAYDVAGTGDGCAAFLFDPAYFRLSFLRGYRVEDLAKTGLSDKRLMSVDWTLKALNPDAGRVLLDLDYAADVVLG</sequence>
<keyword evidence="2" id="KW-1185">Reference proteome</keyword>